<evidence type="ECO:0000259" key="8">
    <source>
        <dbReference type="PROSITE" id="PS50865"/>
    </source>
</evidence>
<dbReference type="InterPro" id="IPR002893">
    <property type="entry name" value="Znf_MYND"/>
</dbReference>
<dbReference type="Pfam" id="PF25342">
    <property type="entry name" value="GT_PLOD"/>
    <property type="match status" value="1"/>
</dbReference>
<dbReference type="AlphaFoldDB" id="A0AAE0BN25"/>
<evidence type="ECO:0000256" key="1">
    <source>
        <dbReference type="ARBA" id="ARBA00006721"/>
    </source>
</evidence>
<reference evidence="9 10" key="1">
    <citation type="journal article" date="2015" name="Genome Biol. Evol.">
        <title>Comparative Genomics of a Bacterivorous Green Alga Reveals Evolutionary Causalities and Consequences of Phago-Mixotrophic Mode of Nutrition.</title>
        <authorList>
            <person name="Burns J.A."/>
            <person name="Paasch A."/>
            <person name="Narechania A."/>
            <person name="Kim E."/>
        </authorList>
    </citation>
    <scope>NUCLEOTIDE SEQUENCE [LARGE SCALE GENOMIC DNA]</scope>
    <source>
        <strain evidence="9 10">PLY_AMNH</strain>
    </source>
</reference>
<feature type="domain" description="MYND-type" evidence="8">
    <location>
        <begin position="319"/>
        <end position="362"/>
    </location>
</feature>
<dbReference type="PANTHER" id="PTHR10730:SF53">
    <property type="entry name" value="GLYCOSYLTRANSFERASE 25 FAMILY MEMBER"/>
    <property type="match status" value="1"/>
</dbReference>
<dbReference type="GO" id="GO:0016740">
    <property type="term" value="F:transferase activity"/>
    <property type="evidence" value="ECO:0007669"/>
    <property type="project" value="UniProtKB-KW"/>
</dbReference>
<dbReference type="GO" id="GO:0008270">
    <property type="term" value="F:zinc ion binding"/>
    <property type="evidence" value="ECO:0007669"/>
    <property type="project" value="UniProtKB-KW"/>
</dbReference>
<dbReference type="PROSITE" id="PS01360">
    <property type="entry name" value="ZF_MYND_1"/>
    <property type="match status" value="1"/>
</dbReference>
<dbReference type="Pfam" id="PF01753">
    <property type="entry name" value="zf-MYND"/>
    <property type="match status" value="1"/>
</dbReference>
<gene>
    <name evidence="9" type="ORF">CYMTET_50496</name>
</gene>
<comment type="caution">
    <text evidence="9">The sequence shown here is derived from an EMBL/GenBank/DDBJ whole genome shotgun (WGS) entry which is preliminary data.</text>
</comment>
<dbReference type="PROSITE" id="PS50865">
    <property type="entry name" value="ZF_MYND_2"/>
    <property type="match status" value="1"/>
</dbReference>
<evidence type="ECO:0000256" key="3">
    <source>
        <dbReference type="ARBA" id="ARBA00022679"/>
    </source>
</evidence>
<dbReference type="Gene3D" id="6.10.140.2220">
    <property type="match status" value="1"/>
</dbReference>
<keyword evidence="3" id="KW-0808">Transferase</keyword>
<dbReference type="SUPFAM" id="SSF144232">
    <property type="entry name" value="HIT/MYND zinc finger-like"/>
    <property type="match status" value="1"/>
</dbReference>
<keyword evidence="6" id="KW-0862">Zinc</keyword>
<evidence type="ECO:0000313" key="9">
    <source>
        <dbReference type="EMBL" id="KAK3239581.1"/>
    </source>
</evidence>
<keyword evidence="4" id="KW-0479">Metal-binding</keyword>
<evidence type="ECO:0000256" key="2">
    <source>
        <dbReference type="ARBA" id="ARBA00022676"/>
    </source>
</evidence>
<dbReference type="InterPro" id="IPR057589">
    <property type="entry name" value="GT_PLOD"/>
</dbReference>
<organism evidence="9 10">
    <name type="scientific">Cymbomonas tetramitiformis</name>
    <dbReference type="NCBI Taxonomy" id="36881"/>
    <lineage>
        <taxon>Eukaryota</taxon>
        <taxon>Viridiplantae</taxon>
        <taxon>Chlorophyta</taxon>
        <taxon>Pyramimonadophyceae</taxon>
        <taxon>Pyramimonadales</taxon>
        <taxon>Pyramimonadaceae</taxon>
        <taxon>Cymbomonas</taxon>
    </lineage>
</organism>
<protein>
    <recommendedName>
        <fullName evidence="8">MYND-type domain-containing protein</fullName>
    </recommendedName>
</protein>
<sequence length="363" mass="40836">MKLQALSHTSRDSNVRDFGVTLVITVATDRRGRDQRGKLIRSSSSPIDEAVRAEDVRGLALLRRSCHHFGFKLEALREGLPFTGFGSKVLEPLRFLESAVQSGAVPGEDLVVFTDAYDTFFAASDGEIRAKLKQHFPPHSVVFSAERWCWPEENKSLEHLFPPSKTPYRFLNSGGYVGRAQDVVEVLRAAGTHPEEDDQGSLQRLFLRQEASYGGPNPLARARIMLDYHCHIFQPHAGQDLHDDKEALESIGPGGRWCNRVTGSVPCLFHANGGLLMKKNAMRIVETMPWWRETSFSYNNVQKGGEIKLDSCGYDTARCATCHQVPRSHLNEALLRCSRCKRAYYCSEICQRADWATHRTACR</sequence>
<evidence type="ECO:0000256" key="4">
    <source>
        <dbReference type="ARBA" id="ARBA00022723"/>
    </source>
</evidence>
<dbReference type="CDD" id="cd22997">
    <property type="entry name" value="GT_LH"/>
    <property type="match status" value="1"/>
</dbReference>
<dbReference type="EMBL" id="LGRX02033871">
    <property type="protein sequence ID" value="KAK3239581.1"/>
    <property type="molecule type" value="Genomic_DNA"/>
</dbReference>
<evidence type="ECO:0000313" key="10">
    <source>
        <dbReference type="Proteomes" id="UP001190700"/>
    </source>
</evidence>
<comment type="similarity">
    <text evidence="1">Belongs to the glycosyltransferase 25 family.</text>
</comment>
<dbReference type="PANTHER" id="PTHR10730">
    <property type="entry name" value="PROCOLLAGEN-LYSINE,2-OXOGLUTARATE 5-DIOXYGENASE/GLYCOSYLTRANSFERASE 25 FAMILY MEMBER"/>
    <property type="match status" value="1"/>
</dbReference>
<accession>A0AAE0BN25</accession>
<evidence type="ECO:0000256" key="7">
    <source>
        <dbReference type="PROSITE-ProRule" id="PRU00134"/>
    </source>
</evidence>
<keyword evidence="5 7" id="KW-0863">Zinc-finger</keyword>
<keyword evidence="10" id="KW-1185">Reference proteome</keyword>
<dbReference type="InterPro" id="IPR050757">
    <property type="entry name" value="Collagen_mod_GT25"/>
</dbReference>
<dbReference type="Proteomes" id="UP001190700">
    <property type="component" value="Unassembled WGS sequence"/>
</dbReference>
<name>A0AAE0BN25_9CHLO</name>
<evidence type="ECO:0000256" key="5">
    <source>
        <dbReference type="ARBA" id="ARBA00022771"/>
    </source>
</evidence>
<proteinExistence type="inferred from homology"/>
<evidence type="ECO:0000256" key="6">
    <source>
        <dbReference type="ARBA" id="ARBA00022833"/>
    </source>
</evidence>
<keyword evidence="2" id="KW-0328">Glycosyltransferase</keyword>